<evidence type="ECO:0000256" key="1">
    <source>
        <dbReference type="ARBA" id="ARBA00004123"/>
    </source>
</evidence>
<keyword evidence="3" id="KW-0805">Transcription regulation</keyword>
<accession>A0ABD3XZQ6</accession>
<keyword evidence="7" id="KW-0539">Nucleus</keyword>
<evidence type="ECO:0000313" key="11">
    <source>
        <dbReference type="Proteomes" id="UP001634394"/>
    </source>
</evidence>
<dbReference type="PANTHER" id="PTHR21051">
    <property type="entry name" value="CAMP-RESPONSIVE ELEMENT-BINDING PROTEIN-LIKE 2"/>
    <property type="match status" value="1"/>
</dbReference>
<keyword evidence="11" id="KW-1185">Reference proteome</keyword>
<proteinExistence type="inferred from homology"/>
<dbReference type="SUPFAM" id="SSF57959">
    <property type="entry name" value="Leucine zipper domain"/>
    <property type="match status" value="1"/>
</dbReference>
<dbReference type="CDD" id="cd14709">
    <property type="entry name" value="bZIP_CREBL2"/>
    <property type="match status" value="1"/>
</dbReference>
<dbReference type="GO" id="GO:0003677">
    <property type="term" value="F:DNA binding"/>
    <property type="evidence" value="ECO:0007669"/>
    <property type="project" value="UniProtKB-KW"/>
</dbReference>
<dbReference type="AlphaFoldDB" id="A0ABD3XZQ6"/>
<dbReference type="InterPro" id="IPR039250">
    <property type="entry name" value="CREBL2/REPTOR-BP"/>
</dbReference>
<dbReference type="PANTHER" id="PTHR21051:SF4">
    <property type="entry name" value="CAMP-RESPONSIVE ELEMENT-BINDING PROTEIN-LIKE 2"/>
    <property type="match status" value="1"/>
</dbReference>
<feature type="compositionally biased region" description="Basic residues" evidence="8">
    <location>
        <begin position="37"/>
        <end position="47"/>
    </location>
</feature>
<keyword evidence="5" id="KW-0010">Activator</keyword>
<evidence type="ECO:0000256" key="3">
    <source>
        <dbReference type="ARBA" id="ARBA00023015"/>
    </source>
</evidence>
<evidence type="ECO:0000259" key="9">
    <source>
        <dbReference type="Pfam" id="PF07716"/>
    </source>
</evidence>
<evidence type="ECO:0000313" key="10">
    <source>
        <dbReference type="EMBL" id="KAL3891015.1"/>
    </source>
</evidence>
<evidence type="ECO:0000256" key="4">
    <source>
        <dbReference type="ARBA" id="ARBA00023125"/>
    </source>
</evidence>
<dbReference type="InterPro" id="IPR004827">
    <property type="entry name" value="bZIP"/>
</dbReference>
<feature type="compositionally biased region" description="Low complexity" evidence="8">
    <location>
        <begin position="346"/>
        <end position="360"/>
    </location>
</feature>
<evidence type="ECO:0000256" key="6">
    <source>
        <dbReference type="ARBA" id="ARBA00023163"/>
    </source>
</evidence>
<feature type="compositionally biased region" description="Basic and acidic residues" evidence="8">
    <location>
        <begin position="48"/>
        <end position="64"/>
    </location>
</feature>
<evidence type="ECO:0000256" key="2">
    <source>
        <dbReference type="ARBA" id="ARBA00009050"/>
    </source>
</evidence>
<protein>
    <recommendedName>
        <fullName evidence="9">BZIP domain-containing protein</fullName>
    </recommendedName>
</protein>
<keyword evidence="4" id="KW-0238">DNA-binding</keyword>
<comment type="caution">
    <text evidence="10">The sequence shown here is derived from an EMBL/GenBank/DDBJ whole genome shotgun (WGS) entry which is preliminary data.</text>
</comment>
<evidence type="ECO:0000256" key="5">
    <source>
        <dbReference type="ARBA" id="ARBA00023159"/>
    </source>
</evidence>
<gene>
    <name evidence="10" type="ORF">ACJMK2_003279</name>
</gene>
<dbReference type="InterPro" id="IPR046347">
    <property type="entry name" value="bZIP_sf"/>
</dbReference>
<dbReference type="Proteomes" id="UP001634394">
    <property type="component" value="Unassembled WGS sequence"/>
</dbReference>
<organism evidence="10 11">
    <name type="scientific">Sinanodonta woodiana</name>
    <name type="common">Chinese pond mussel</name>
    <name type="synonym">Anodonta woodiana</name>
    <dbReference type="NCBI Taxonomy" id="1069815"/>
    <lineage>
        <taxon>Eukaryota</taxon>
        <taxon>Metazoa</taxon>
        <taxon>Spiralia</taxon>
        <taxon>Lophotrochozoa</taxon>
        <taxon>Mollusca</taxon>
        <taxon>Bivalvia</taxon>
        <taxon>Autobranchia</taxon>
        <taxon>Heteroconchia</taxon>
        <taxon>Palaeoheterodonta</taxon>
        <taxon>Unionida</taxon>
        <taxon>Unionoidea</taxon>
        <taxon>Unionidae</taxon>
        <taxon>Unioninae</taxon>
        <taxon>Sinanodonta</taxon>
    </lineage>
</organism>
<feature type="region of interest" description="Disordered" evidence="8">
    <location>
        <begin position="1"/>
        <end position="64"/>
    </location>
</feature>
<dbReference type="EMBL" id="JBJQND010000001">
    <property type="protein sequence ID" value="KAL3891015.1"/>
    <property type="molecule type" value="Genomic_DNA"/>
</dbReference>
<dbReference type="Pfam" id="PF07716">
    <property type="entry name" value="bZIP_2"/>
    <property type="match status" value="1"/>
</dbReference>
<dbReference type="Gene3D" id="1.20.5.170">
    <property type="match status" value="1"/>
</dbReference>
<reference evidence="10 11" key="1">
    <citation type="submission" date="2024-11" db="EMBL/GenBank/DDBJ databases">
        <title>Chromosome-level genome assembly of the freshwater bivalve Anodonta woodiana.</title>
        <authorList>
            <person name="Chen X."/>
        </authorList>
    </citation>
    <scope>NUCLEOTIDE SEQUENCE [LARGE SCALE GENOMIC DNA]</scope>
    <source>
        <strain evidence="10">MN2024</strain>
        <tissue evidence="10">Gills</tissue>
    </source>
</reference>
<keyword evidence="6" id="KW-0804">Transcription</keyword>
<feature type="domain" description="BZIP" evidence="9">
    <location>
        <begin position="57"/>
        <end position="101"/>
    </location>
</feature>
<sequence length="626" mass="69720">MSTQEDDTTKESSVQEQSDRKGKKLSPAKMSGDKGARRAGRRPGRRPAKIDIRSKLERSRQSARECRARKKLRYQYLEDLVTNREKAVFMLRQELDTYKKWCVQLDAGIMPKALQPISTLAKRKQITREKTSDTAYQEEIKSYHDLSEIETSTSDVHSVPSSDHVGISSDSNVCQGLSSHYRNTKTTEEWNNFIPTSSNTSKLLTQSDEMSVSSTTPSSKLFTSGKEFLVPSRTTTTQTFIPEMESGVSLSMPFAEVFTSGTDMWNSSRDSSGHVFSTGAQFSSLLAASPSSQAVIQELDSMVLSNSFVTETISSGTEQFMPSASLLPQSWKDWECSASTAYTRPGPSKSTSSYSSGSPSSCYSVSSTSSSKADSLGRADDDIYSDGIDLCGIDDKFIASNLEYFLDSNSGIVDQELTTNSDRSILLLDSNDHDIDAFQKHEGINSAGLEDNVSSSDVSSSELSIANNGLVTSRHQYEKETVSNHNLLESYWPHHDHSYTQVHFRNGDHGQLRKDSTLLEPNMTDHNIHRNPTELPRLISHLGRLDIKILEPMNAKEMAPNSQINGRFSIPETSPFLSKIGYLKGSRPNMCESYYKDMKVNTLKRSLSCNEMSRNRDPVLKRLLSK</sequence>
<dbReference type="GO" id="GO:0005634">
    <property type="term" value="C:nucleus"/>
    <property type="evidence" value="ECO:0007669"/>
    <property type="project" value="UniProtKB-SubCell"/>
</dbReference>
<name>A0ABD3XZQ6_SINWO</name>
<comment type="subcellular location">
    <subcellularLocation>
        <location evidence="1">Nucleus</location>
    </subcellularLocation>
</comment>
<evidence type="ECO:0000256" key="7">
    <source>
        <dbReference type="ARBA" id="ARBA00023242"/>
    </source>
</evidence>
<feature type="region of interest" description="Disordered" evidence="8">
    <location>
        <begin position="341"/>
        <end position="360"/>
    </location>
</feature>
<comment type="similarity">
    <text evidence="2">Belongs to the bZIP family. ATF subfamily.</text>
</comment>
<evidence type="ECO:0000256" key="8">
    <source>
        <dbReference type="SAM" id="MobiDB-lite"/>
    </source>
</evidence>